<evidence type="ECO:0000313" key="2">
    <source>
        <dbReference type="Proteomes" id="UP001057452"/>
    </source>
</evidence>
<organism evidence="1 2">
    <name type="scientific">Chaenocephalus aceratus</name>
    <name type="common">Blackfin icefish</name>
    <name type="synonym">Chaenichthys aceratus</name>
    <dbReference type="NCBI Taxonomy" id="36190"/>
    <lineage>
        <taxon>Eukaryota</taxon>
        <taxon>Metazoa</taxon>
        <taxon>Chordata</taxon>
        <taxon>Craniata</taxon>
        <taxon>Vertebrata</taxon>
        <taxon>Euteleostomi</taxon>
        <taxon>Actinopterygii</taxon>
        <taxon>Neopterygii</taxon>
        <taxon>Teleostei</taxon>
        <taxon>Neoteleostei</taxon>
        <taxon>Acanthomorphata</taxon>
        <taxon>Eupercaria</taxon>
        <taxon>Perciformes</taxon>
        <taxon>Notothenioidei</taxon>
        <taxon>Channichthyidae</taxon>
        <taxon>Chaenocephalus</taxon>
    </lineage>
</organism>
<gene>
    <name evidence="1" type="ORF">KUCAC02_027410</name>
</gene>
<proteinExistence type="predicted"/>
<comment type="caution">
    <text evidence="1">The sequence shown here is derived from an EMBL/GenBank/DDBJ whole genome shotgun (WGS) entry which is preliminary data.</text>
</comment>
<evidence type="ECO:0000313" key="1">
    <source>
        <dbReference type="EMBL" id="KAI4807612.1"/>
    </source>
</evidence>
<accession>A0ACB9W3M8</accession>
<dbReference type="Proteomes" id="UP001057452">
    <property type="component" value="Chromosome 19"/>
</dbReference>
<name>A0ACB9W3M8_CHAAC</name>
<dbReference type="EMBL" id="CM043803">
    <property type="protein sequence ID" value="KAI4807612.1"/>
    <property type="molecule type" value="Genomic_DNA"/>
</dbReference>
<keyword evidence="2" id="KW-1185">Reference proteome</keyword>
<protein>
    <submittedName>
        <fullName evidence="1">Uncharacterized protein</fullName>
    </submittedName>
</protein>
<sequence>MPFKPSHHHGDACSRLAQYGFGLDRLIGRRKVTAGDNTCAHPAGGVLTFSPKLAFQALQGVGRVPFLQGEPSKQAASHGEQHLSAVSANTHSNTPNTVSEAD</sequence>
<reference evidence="1" key="1">
    <citation type="submission" date="2022-05" db="EMBL/GenBank/DDBJ databases">
        <title>Chromosome-level genome of Chaenocephalus aceratus.</title>
        <authorList>
            <person name="Park H."/>
        </authorList>
    </citation>
    <scope>NUCLEOTIDE SEQUENCE</scope>
    <source>
        <strain evidence="1">KU_202001</strain>
    </source>
</reference>